<reference evidence="1" key="1">
    <citation type="submission" date="2014-09" db="EMBL/GenBank/DDBJ databases">
        <authorList>
            <person name="Magalhaes I.L.F."/>
            <person name="Oliveira U."/>
            <person name="Santos F.R."/>
            <person name="Vidigal T.H.D.A."/>
            <person name="Brescovit A.D."/>
            <person name="Santos A.J."/>
        </authorList>
    </citation>
    <scope>NUCLEOTIDE SEQUENCE</scope>
    <source>
        <tissue evidence="1">Shoot tissue taken approximately 20 cm above the soil surface</tissue>
    </source>
</reference>
<protein>
    <submittedName>
        <fullName evidence="1">Uncharacterized protein</fullName>
    </submittedName>
</protein>
<evidence type="ECO:0000313" key="1">
    <source>
        <dbReference type="EMBL" id="JAE33108.1"/>
    </source>
</evidence>
<dbReference type="AlphaFoldDB" id="A0A0A9HJS3"/>
<dbReference type="EMBL" id="GBRH01164788">
    <property type="protein sequence ID" value="JAE33108.1"/>
    <property type="molecule type" value="Transcribed_RNA"/>
</dbReference>
<name>A0A0A9HJS3_ARUDO</name>
<reference evidence="1" key="2">
    <citation type="journal article" date="2015" name="Data Brief">
        <title>Shoot transcriptome of the giant reed, Arundo donax.</title>
        <authorList>
            <person name="Barrero R.A."/>
            <person name="Guerrero F.D."/>
            <person name="Moolhuijzen P."/>
            <person name="Goolsby J.A."/>
            <person name="Tidwell J."/>
            <person name="Bellgard S.E."/>
            <person name="Bellgard M.I."/>
        </authorList>
    </citation>
    <scope>NUCLEOTIDE SEQUENCE</scope>
    <source>
        <tissue evidence="1">Shoot tissue taken approximately 20 cm above the soil surface</tissue>
    </source>
</reference>
<organism evidence="1">
    <name type="scientific">Arundo donax</name>
    <name type="common">Giant reed</name>
    <name type="synonym">Donax arundinaceus</name>
    <dbReference type="NCBI Taxonomy" id="35708"/>
    <lineage>
        <taxon>Eukaryota</taxon>
        <taxon>Viridiplantae</taxon>
        <taxon>Streptophyta</taxon>
        <taxon>Embryophyta</taxon>
        <taxon>Tracheophyta</taxon>
        <taxon>Spermatophyta</taxon>
        <taxon>Magnoliopsida</taxon>
        <taxon>Liliopsida</taxon>
        <taxon>Poales</taxon>
        <taxon>Poaceae</taxon>
        <taxon>PACMAD clade</taxon>
        <taxon>Arundinoideae</taxon>
        <taxon>Arundineae</taxon>
        <taxon>Arundo</taxon>
    </lineage>
</organism>
<accession>A0A0A9HJS3</accession>
<proteinExistence type="predicted"/>
<sequence>MESKQYLAPTKICHSGPTEYGLSSTQQLIPIIILLRH</sequence>